<organism evidence="1">
    <name type="scientific">uncultured Thermomicrobiales bacterium</name>
    <dbReference type="NCBI Taxonomy" id="1645740"/>
    <lineage>
        <taxon>Bacteria</taxon>
        <taxon>Pseudomonadati</taxon>
        <taxon>Thermomicrobiota</taxon>
        <taxon>Thermomicrobia</taxon>
        <taxon>Thermomicrobiales</taxon>
        <taxon>environmental samples</taxon>
    </lineage>
</organism>
<sequence>MATTAHADPAFAPVAGADRLVPIGGGKQSVVYRSADRRYVVKLKHDGVPTVGAAMARARAMGAIAEEFAACLGPAHSVPTWHVVARDDAGRARVLTIQPFVAGARPLSAVDYGALSGPERARVAAQLDGIARRARRLYRARGHMPDLHGFSTADAAARARLRLLYRLPRRLSRFVMRQSLLHSHNLLLTDPPECRVVLVDYDLVGRARLARRAFYAARWLLLGVDQLRLARRRRAG</sequence>
<evidence type="ECO:0000313" key="1">
    <source>
        <dbReference type="EMBL" id="CAA9590417.1"/>
    </source>
</evidence>
<accession>A0A6N3IPH6</accession>
<proteinExistence type="predicted"/>
<dbReference type="SUPFAM" id="SSF56112">
    <property type="entry name" value="Protein kinase-like (PK-like)"/>
    <property type="match status" value="1"/>
</dbReference>
<dbReference type="EMBL" id="CADCWN010000401">
    <property type="protein sequence ID" value="CAA9590417.1"/>
    <property type="molecule type" value="Genomic_DNA"/>
</dbReference>
<dbReference type="AlphaFoldDB" id="A0A6N3IPH6"/>
<dbReference type="InterPro" id="IPR011009">
    <property type="entry name" value="Kinase-like_dom_sf"/>
</dbReference>
<reference evidence="1" key="1">
    <citation type="submission" date="2020-02" db="EMBL/GenBank/DDBJ databases">
        <authorList>
            <person name="Meier V. D."/>
        </authorList>
    </citation>
    <scope>NUCLEOTIDE SEQUENCE</scope>
    <source>
        <strain evidence="1">AVDCRST_MAG18</strain>
    </source>
</reference>
<gene>
    <name evidence="1" type="ORF">AVDCRST_MAG18-5014</name>
</gene>
<evidence type="ECO:0008006" key="2">
    <source>
        <dbReference type="Google" id="ProtNLM"/>
    </source>
</evidence>
<protein>
    <recommendedName>
        <fullName evidence="2">Aminoglycoside phosphotransferase domain-containing protein</fullName>
    </recommendedName>
</protein>
<name>A0A6N3IPH6_9BACT</name>